<feature type="transmembrane region" description="Helical" evidence="2">
    <location>
        <begin position="45"/>
        <end position="65"/>
    </location>
</feature>
<feature type="transmembrane region" description="Helical" evidence="2">
    <location>
        <begin position="12"/>
        <end position="33"/>
    </location>
</feature>
<dbReference type="AlphaFoldDB" id="A0A251YNA2"/>
<dbReference type="EMBL" id="MDJZ01000011">
    <property type="protein sequence ID" value="OUE25629.1"/>
    <property type="molecule type" value="Genomic_DNA"/>
</dbReference>
<reference evidence="3 4" key="1">
    <citation type="submission" date="2016-08" db="EMBL/GenBank/DDBJ databases">
        <title>Genome sequence of Clavibacter michiganensis spp strain CFBP8019.</title>
        <authorList>
            <person name="Thapa S.P."/>
            <person name="Coaker G."/>
            <person name="Jacques M.-A."/>
        </authorList>
    </citation>
    <scope>NUCLEOTIDE SEQUENCE [LARGE SCALE GENOMIC DNA]</scope>
    <source>
        <strain evidence="3">CFBP8019</strain>
    </source>
</reference>
<gene>
    <name evidence="3" type="ORF">BFL37_06485</name>
</gene>
<evidence type="ECO:0000313" key="3">
    <source>
        <dbReference type="EMBL" id="OUE25629.1"/>
    </source>
</evidence>
<keyword evidence="2" id="KW-1133">Transmembrane helix</keyword>
<evidence type="ECO:0000313" key="4">
    <source>
        <dbReference type="Proteomes" id="UP000195101"/>
    </source>
</evidence>
<feature type="compositionally biased region" description="Acidic residues" evidence="1">
    <location>
        <begin position="92"/>
        <end position="104"/>
    </location>
</feature>
<keyword evidence="4" id="KW-1185">Reference proteome</keyword>
<dbReference type="Proteomes" id="UP000195101">
    <property type="component" value="Unassembled WGS sequence"/>
</dbReference>
<dbReference type="RefSeq" id="WP_241533890.1">
    <property type="nucleotide sequence ID" value="NZ_MDJZ01000011.1"/>
</dbReference>
<proteinExistence type="predicted"/>
<evidence type="ECO:0000256" key="2">
    <source>
        <dbReference type="SAM" id="Phobius"/>
    </source>
</evidence>
<comment type="caution">
    <text evidence="3">The sequence shown here is derived from an EMBL/GenBank/DDBJ whole genome shotgun (WGS) entry which is preliminary data.</text>
</comment>
<feature type="region of interest" description="Disordered" evidence="1">
    <location>
        <begin position="68"/>
        <end position="122"/>
    </location>
</feature>
<protein>
    <submittedName>
        <fullName evidence="3">Uncharacterized protein</fullName>
    </submittedName>
</protein>
<organism evidence="3 4">
    <name type="scientific">Clavibacter michiganensis</name>
    <dbReference type="NCBI Taxonomy" id="28447"/>
    <lineage>
        <taxon>Bacteria</taxon>
        <taxon>Bacillati</taxon>
        <taxon>Actinomycetota</taxon>
        <taxon>Actinomycetes</taxon>
        <taxon>Micrococcales</taxon>
        <taxon>Microbacteriaceae</taxon>
        <taxon>Clavibacter</taxon>
    </lineage>
</organism>
<keyword evidence="2" id="KW-0812">Transmembrane</keyword>
<evidence type="ECO:0000256" key="1">
    <source>
        <dbReference type="SAM" id="MobiDB-lite"/>
    </source>
</evidence>
<name>A0A251YNA2_9MICO</name>
<accession>A0A251YNA2</accession>
<keyword evidence="2" id="KW-0472">Membrane</keyword>
<sequence length="122" mass="12934">MFLRSRSRGRETWGLWILGLGLCLVSVLGLTGVFGELRTGRGTSIILFGVPLGLFAIGLGVANAIRGWSDPGEEEVDDPEHVGDRAGLPDAAEPDPDSADTDGADQERPGPSVHRPDGMIDR</sequence>